<accession>A0A6B9V6M8</accession>
<reference evidence="1 2" key="1">
    <citation type="submission" date="2020-01" db="EMBL/GenBank/DDBJ databases">
        <title>Genome sequence of Arachis hypogaea, cultivar Shitouqi.</title>
        <authorList>
            <person name="Zhuang W."/>
            <person name="Chen H."/>
            <person name="Varshney R."/>
            <person name="Wang D."/>
            <person name="Ming R."/>
        </authorList>
    </citation>
    <scope>NUCLEOTIDE SEQUENCE [LARGE SCALE GENOMIC DNA]</scope>
    <source>
        <tissue evidence="1">Young leaf</tissue>
    </source>
</reference>
<dbReference type="Gramene" id="arahy.Tifrunner.gnm2.ann2.Ah19g179600.1">
    <property type="protein sequence ID" value="arahy.Tifrunner.gnm2.ann2.Ah19g179600.1-CDS-1"/>
    <property type="gene ID" value="arahy.Tifrunner.gnm2.ann2.Ah19g179600"/>
</dbReference>
<dbReference type="AlphaFoldDB" id="A0A6B9V6M8"/>
<name>A0A6B9V6M8_ARAHY</name>
<protein>
    <submittedName>
        <fullName evidence="1">Protein BRASSINAZOLE-RESISTANT</fullName>
    </submittedName>
</protein>
<organism evidence="1 2">
    <name type="scientific">Arachis hypogaea</name>
    <name type="common">Peanut</name>
    <dbReference type="NCBI Taxonomy" id="3818"/>
    <lineage>
        <taxon>Eukaryota</taxon>
        <taxon>Viridiplantae</taxon>
        <taxon>Streptophyta</taxon>
        <taxon>Embryophyta</taxon>
        <taxon>Tracheophyta</taxon>
        <taxon>Spermatophyta</taxon>
        <taxon>Magnoliopsida</taxon>
        <taxon>eudicotyledons</taxon>
        <taxon>Gunneridae</taxon>
        <taxon>Pentapetalae</taxon>
        <taxon>rosids</taxon>
        <taxon>fabids</taxon>
        <taxon>Fabales</taxon>
        <taxon>Fabaceae</taxon>
        <taxon>Papilionoideae</taxon>
        <taxon>50 kb inversion clade</taxon>
        <taxon>dalbergioids sensu lato</taxon>
        <taxon>Dalbergieae</taxon>
        <taxon>Pterocarpus clade</taxon>
        <taxon>Arachis</taxon>
    </lineage>
</organism>
<proteinExistence type="predicted"/>
<gene>
    <name evidence="1" type="ORF">DS421_19g649210</name>
</gene>
<evidence type="ECO:0000313" key="2">
    <source>
        <dbReference type="Proteomes" id="UP000464620"/>
    </source>
</evidence>
<sequence length="145" mass="15510">MLAQLPHHSPAPLALIPTFKTPLHSSDHSFITSPPSPQTFLLLLPQPPGVLKANFESLSNVSSLNSFCHPLFTVSAPSSPSCRHQLATSTIPECDEYDASIVDSGRWISFQTTTASAALSSPTFNLGKPAMLPADHSPGPRVPWI</sequence>
<dbReference type="Proteomes" id="UP000464620">
    <property type="component" value="Chromosome B09"/>
</dbReference>
<dbReference type="EMBL" id="CP031001">
    <property type="protein sequence ID" value="QHN77039.1"/>
    <property type="molecule type" value="Genomic_DNA"/>
</dbReference>
<evidence type="ECO:0000313" key="1">
    <source>
        <dbReference type="EMBL" id="QHN77039.1"/>
    </source>
</evidence>